<organism evidence="1 2">
    <name type="scientific">Mycobacterium gordonae</name>
    <dbReference type="NCBI Taxonomy" id="1778"/>
    <lineage>
        <taxon>Bacteria</taxon>
        <taxon>Bacillati</taxon>
        <taxon>Actinomycetota</taxon>
        <taxon>Actinomycetes</taxon>
        <taxon>Mycobacteriales</taxon>
        <taxon>Mycobacteriaceae</taxon>
        <taxon>Mycobacterium</taxon>
    </lineage>
</organism>
<dbReference type="OrthoDB" id="4749578at2"/>
<evidence type="ECO:0000313" key="2">
    <source>
        <dbReference type="Proteomes" id="UP000051677"/>
    </source>
</evidence>
<evidence type="ECO:0000313" key="1">
    <source>
        <dbReference type="EMBL" id="KQH78158.1"/>
    </source>
</evidence>
<dbReference type="AlphaFoldDB" id="A0A0Q2R237"/>
<dbReference type="EMBL" id="LKTM01000224">
    <property type="protein sequence ID" value="KQH78158.1"/>
    <property type="molecule type" value="Genomic_DNA"/>
</dbReference>
<name>A0A0Q2R237_MYCGO</name>
<dbReference type="RefSeq" id="WP_055578930.1">
    <property type="nucleotide sequence ID" value="NZ_LKTM01000224.1"/>
</dbReference>
<gene>
    <name evidence="1" type="ORF">AO501_27240</name>
</gene>
<evidence type="ECO:0008006" key="3">
    <source>
        <dbReference type="Google" id="ProtNLM"/>
    </source>
</evidence>
<proteinExistence type="predicted"/>
<protein>
    <recommendedName>
        <fullName evidence="3">Lipoprotein LppJ</fullName>
    </recommendedName>
</protein>
<comment type="caution">
    <text evidence="1">The sequence shown here is derived from an EMBL/GenBank/DDBJ whole genome shotgun (WGS) entry which is preliminary data.</text>
</comment>
<accession>A0A0Q2R237</accession>
<reference evidence="1 2" key="1">
    <citation type="submission" date="2015-10" db="EMBL/GenBank/DDBJ databases">
        <title>Mycobacterium gordonae draft genome assembly.</title>
        <authorList>
            <person name="Ustinova V."/>
            <person name="Smirnova T."/>
            <person name="Blagodatskikh K."/>
            <person name="Varlamov D."/>
            <person name="Larionova E."/>
            <person name="Chernousova L."/>
        </authorList>
    </citation>
    <scope>NUCLEOTIDE SEQUENCE [LARGE SCALE GENOMIC DNA]</scope>
    <source>
        <strain evidence="1 2">CTRI 14-8773</strain>
    </source>
</reference>
<sequence>MRADWLRSTQARSLLAATLGTSLLLGGAFLAVDQLHATPADALHRPGPPLSDQQSRTQAVGAARDVVSAAQLRTTTAGYLLMSCRDRDNPPYQGAVYLTFTIPADTRADVYLPAVAKALTAGGWVEGLSPGGHPYSKSMSKSQVTALIYRDDDNASLGVARIYGECRNTSDHRTDTTGWVDVTAEISG</sequence>
<dbReference type="STRING" id="1778.A9W97_19560"/>
<dbReference type="Proteomes" id="UP000051677">
    <property type="component" value="Unassembled WGS sequence"/>
</dbReference>